<feature type="region of interest" description="Disordered" evidence="1">
    <location>
        <begin position="1"/>
        <end position="46"/>
    </location>
</feature>
<feature type="compositionally biased region" description="Gly residues" evidence="1">
    <location>
        <begin position="155"/>
        <end position="170"/>
    </location>
</feature>
<feature type="compositionally biased region" description="Pro residues" evidence="1">
    <location>
        <begin position="347"/>
        <end position="399"/>
    </location>
</feature>
<feature type="compositionally biased region" description="Basic residues" evidence="1">
    <location>
        <begin position="336"/>
        <end position="346"/>
    </location>
</feature>
<dbReference type="AlphaFoldDB" id="A0A1X6PEU0"/>
<proteinExistence type="predicted"/>
<feature type="compositionally biased region" description="Basic and acidic residues" evidence="1">
    <location>
        <begin position="202"/>
        <end position="230"/>
    </location>
</feature>
<feature type="region of interest" description="Disordered" evidence="1">
    <location>
        <begin position="155"/>
        <end position="243"/>
    </location>
</feature>
<name>A0A1X6PEU0_PORUM</name>
<accession>A0A1X6PEU0</accession>
<gene>
    <name evidence="2" type="ORF">BU14_0079s0018</name>
</gene>
<feature type="compositionally biased region" description="Low complexity" evidence="1">
    <location>
        <begin position="171"/>
        <end position="194"/>
    </location>
</feature>
<keyword evidence="3" id="KW-1185">Reference proteome</keyword>
<feature type="region of interest" description="Disordered" evidence="1">
    <location>
        <begin position="130"/>
        <end position="149"/>
    </location>
</feature>
<reference evidence="2 3" key="1">
    <citation type="submission" date="2017-03" db="EMBL/GenBank/DDBJ databases">
        <title>WGS assembly of Porphyra umbilicalis.</title>
        <authorList>
            <person name="Brawley S.H."/>
            <person name="Blouin N.A."/>
            <person name="Ficko-Blean E."/>
            <person name="Wheeler G.L."/>
            <person name="Lohr M."/>
            <person name="Goodson H.V."/>
            <person name="Jenkins J.W."/>
            <person name="Blaby-Haas C.E."/>
            <person name="Helliwell K.E."/>
            <person name="Chan C."/>
            <person name="Marriage T."/>
            <person name="Bhattacharya D."/>
            <person name="Klein A.S."/>
            <person name="Badis Y."/>
            <person name="Brodie J."/>
            <person name="Cao Y."/>
            <person name="Collen J."/>
            <person name="Dittami S.M."/>
            <person name="Gachon C.M."/>
            <person name="Green B.R."/>
            <person name="Karpowicz S."/>
            <person name="Kim J.W."/>
            <person name="Kudahl U."/>
            <person name="Lin S."/>
            <person name="Michel G."/>
            <person name="Mittag M."/>
            <person name="Olson B.J."/>
            <person name="Pangilinan J."/>
            <person name="Peng Y."/>
            <person name="Qiu H."/>
            <person name="Shu S."/>
            <person name="Singer J.T."/>
            <person name="Smith A.G."/>
            <person name="Sprecher B.N."/>
            <person name="Wagner V."/>
            <person name="Wang W."/>
            <person name="Wang Z.-Y."/>
            <person name="Yan J."/>
            <person name="Yarish C."/>
            <person name="Zoeuner-Riek S."/>
            <person name="Zhuang Y."/>
            <person name="Zou Y."/>
            <person name="Lindquist E.A."/>
            <person name="Grimwood J."/>
            <person name="Barry K."/>
            <person name="Rokhsar D.S."/>
            <person name="Schmutz J."/>
            <person name="Stiller J.W."/>
            <person name="Grossman A.R."/>
            <person name="Prochnik S.E."/>
        </authorList>
    </citation>
    <scope>NUCLEOTIDE SEQUENCE [LARGE SCALE GENOMIC DNA]</scope>
    <source>
        <strain evidence="2">4086291</strain>
    </source>
</reference>
<organism evidence="2 3">
    <name type="scientific">Porphyra umbilicalis</name>
    <name type="common">Purple laver</name>
    <name type="synonym">Red alga</name>
    <dbReference type="NCBI Taxonomy" id="2786"/>
    <lineage>
        <taxon>Eukaryota</taxon>
        <taxon>Rhodophyta</taxon>
        <taxon>Bangiophyceae</taxon>
        <taxon>Bangiales</taxon>
        <taxon>Bangiaceae</taxon>
        <taxon>Porphyra</taxon>
    </lineage>
</organism>
<dbReference type="EMBL" id="KV918792">
    <property type="protein sequence ID" value="OSX79374.1"/>
    <property type="molecule type" value="Genomic_DNA"/>
</dbReference>
<evidence type="ECO:0000313" key="3">
    <source>
        <dbReference type="Proteomes" id="UP000218209"/>
    </source>
</evidence>
<sequence length="436" mass="44823">MEQGGGGGLVVAKGVTGGGEEEQKGRAGSEWRAGGGAAGGREAPNDAIEAKATRTTGIPPAPRSEVPRALDGGCYPSHTIDTAWLLVFPRSATQAAARGCRPKDPAPSRRRGRNFVKWWSSCRRLRRRVGSRAAPARSCGDGGCGGDGGGGGGGGGGVGSGGDGRGGGGETTSSAGGLAGRTAAAGGSPAASPPLRQRHWRRQLDRQPHRLDALTRDRPDRHQVRIERTHAGGGDPPYPKRPETCRDGRRCCFPGPPSWSTQGAPPPPAHRQDHITKAEGPLGFLQLQGCSFRVIMAPSCARACTLCLSLPQASTTPPRAATPAACAAAAAPAPRRGPRHWRRPRPLPRPAPLPLPLPPPSHSHPHPPPPPSLHSPPPSPPPPPQPPWPQPSPPTPPPVAAASAAGAAPASGSLLPGSLEWREYWAGERGFAVGGG</sequence>
<evidence type="ECO:0000313" key="2">
    <source>
        <dbReference type="EMBL" id="OSX79374.1"/>
    </source>
</evidence>
<dbReference type="Proteomes" id="UP000218209">
    <property type="component" value="Unassembled WGS sequence"/>
</dbReference>
<evidence type="ECO:0000256" key="1">
    <source>
        <dbReference type="SAM" id="MobiDB-lite"/>
    </source>
</evidence>
<feature type="region of interest" description="Disordered" evidence="1">
    <location>
        <begin position="314"/>
        <end position="416"/>
    </location>
</feature>
<feature type="compositionally biased region" description="Gly residues" evidence="1">
    <location>
        <begin position="140"/>
        <end position="149"/>
    </location>
</feature>
<protein>
    <submittedName>
        <fullName evidence="2">Uncharacterized protein</fullName>
    </submittedName>
</protein>
<feature type="compositionally biased region" description="Low complexity" evidence="1">
    <location>
        <begin position="314"/>
        <end position="334"/>
    </location>
</feature>
<feature type="compositionally biased region" description="Low complexity" evidence="1">
    <location>
        <begin position="400"/>
        <end position="416"/>
    </location>
</feature>